<gene>
    <name evidence="4" type="ORF">DEBR0S3_07910G</name>
</gene>
<accession>A0A7D9H2Y0</accession>
<dbReference type="EMBL" id="CABFWN010000003">
    <property type="protein sequence ID" value="VUG18329.1"/>
    <property type="molecule type" value="Genomic_DNA"/>
</dbReference>
<dbReference type="SUPFAM" id="SSF48452">
    <property type="entry name" value="TPR-like"/>
    <property type="match status" value="1"/>
</dbReference>
<dbReference type="GO" id="GO:0072380">
    <property type="term" value="C:TRC complex"/>
    <property type="evidence" value="ECO:0007669"/>
    <property type="project" value="TreeGrafter"/>
</dbReference>
<dbReference type="Gene3D" id="1.25.40.10">
    <property type="entry name" value="Tetratricopeptide repeat domain"/>
    <property type="match status" value="1"/>
</dbReference>
<organism evidence="4 5">
    <name type="scientific">Dekkera bruxellensis</name>
    <name type="common">Brettanomyces custersii</name>
    <dbReference type="NCBI Taxonomy" id="5007"/>
    <lineage>
        <taxon>Eukaryota</taxon>
        <taxon>Fungi</taxon>
        <taxon>Dikarya</taxon>
        <taxon>Ascomycota</taxon>
        <taxon>Saccharomycotina</taxon>
        <taxon>Pichiomycetes</taxon>
        <taxon>Pichiales</taxon>
        <taxon>Pichiaceae</taxon>
        <taxon>Brettanomyces</taxon>
    </lineage>
</organism>
<keyword evidence="2" id="KW-0802">TPR repeat</keyword>
<protein>
    <submittedName>
        <fullName evidence="4">DEBR0S3_07910g1_1</fullName>
    </submittedName>
</protein>
<dbReference type="InterPro" id="IPR047150">
    <property type="entry name" value="SGT"/>
</dbReference>
<name>A0A7D9H2Y0_DEKBR</name>
<dbReference type="InterPro" id="IPR011990">
    <property type="entry name" value="TPR-like_helical_dom_sf"/>
</dbReference>
<evidence type="ECO:0000313" key="5">
    <source>
        <dbReference type="Proteomes" id="UP000478008"/>
    </source>
</evidence>
<dbReference type="GO" id="GO:0006620">
    <property type="term" value="P:post-translational protein targeting to endoplasmic reticulum membrane"/>
    <property type="evidence" value="ECO:0007669"/>
    <property type="project" value="TreeGrafter"/>
</dbReference>
<evidence type="ECO:0000256" key="1">
    <source>
        <dbReference type="ARBA" id="ARBA00022737"/>
    </source>
</evidence>
<dbReference type="SMART" id="SM00028">
    <property type="entry name" value="TPR"/>
    <property type="match status" value="3"/>
</dbReference>
<sequence length="458" mass="48740">MAETFESLREQGNRKFRQENYTGSLICYTRCIDLQPSAFALYCNRAAALIKLDSMDEAEDDLRKSLIINPEYVPSLLRLGFLMLYKGNVVESLKNYVQAVRVSSRHPHQLDRFKSRLKEAVRLTESRARQQGYSQDYIDGIIADDVRITLDGYSSIRHETGDNSDIPAVYRSVNPTTSFAEDGSTQGRNIAGNGAGIAAEFPLFQQTTTGGNENGANANPRIVQGPNGFSASFTVGPNQANGLMGLISRITGQPLDNNADQPNHPTTPQASTQSNVSEADSTHPVASAQNAPDPDVGIPDVQAGDYSGSSNTTARSNIPNFAQQINNTAQAFIQGRANNGQPLNGADMARGLATTIASQIGHALSNQAQNHTAQVNASGNPNDMSSQLRGIAQAAATAFLGSMTPNNGNSAGANAATTANTSSNAANNATSTNAATSANAATSKCYYFCEHFYLCEHS</sequence>
<reference evidence="4 5" key="1">
    <citation type="submission" date="2019-07" db="EMBL/GenBank/DDBJ databases">
        <authorList>
            <person name="Friedrich A."/>
            <person name="Schacherer J."/>
        </authorList>
    </citation>
    <scope>NUCLEOTIDE SEQUENCE [LARGE SCALE GENOMIC DNA]</scope>
</reference>
<feature type="compositionally biased region" description="Polar residues" evidence="3">
    <location>
        <begin position="307"/>
        <end position="316"/>
    </location>
</feature>
<feature type="compositionally biased region" description="Polar residues" evidence="3">
    <location>
        <begin position="252"/>
        <end position="279"/>
    </location>
</feature>
<dbReference type="GO" id="GO:0016020">
    <property type="term" value="C:membrane"/>
    <property type="evidence" value="ECO:0007669"/>
    <property type="project" value="TreeGrafter"/>
</dbReference>
<keyword evidence="1" id="KW-0677">Repeat</keyword>
<evidence type="ECO:0000256" key="2">
    <source>
        <dbReference type="ARBA" id="ARBA00022803"/>
    </source>
</evidence>
<keyword evidence="5" id="KW-1185">Reference proteome</keyword>
<dbReference type="PANTHER" id="PTHR45831:SF2">
    <property type="entry name" value="LD24721P"/>
    <property type="match status" value="1"/>
</dbReference>
<evidence type="ECO:0000256" key="3">
    <source>
        <dbReference type="SAM" id="MobiDB-lite"/>
    </source>
</evidence>
<dbReference type="InterPro" id="IPR019734">
    <property type="entry name" value="TPR_rpt"/>
</dbReference>
<dbReference type="GO" id="GO:0060090">
    <property type="term" value="F:molecular adaptor activity"/>
    <property type="evidence" value="ECO:0007669"/>
    <property type="project" value="TreeGrafter"/>
</dbReference>
<feature type="region of interest" description="Disordered" evidence="3">
    <location>
        <begin position="252"/>
        <end position="316"/>
    </location>
</feature>
<evidence type="ECO:0000313" key="4">
    <source>
        <dbReference type="EMBL" id="VUG18329.1"/>
    </source>
</evidence>
<dbReference type="PANTHER" id="PTHR45831">
    <property type="entry name" value="LD24721P"/>
    <property type="match status" value="1"/>
</dbReference>
<dbReference type="AlphaFoldDB" id="A0A7D9H2Y0"/>
<proteinExistence type="predicted"/>
<dbReference type="Proteomes" id="UP000478008">
    <property type="component" value="Unassembled WGS sequence"/>
</dbReference>